<sequence>MKISRISLATAAILVSAPAMASSMVYAPVNPSFGGDPLNGAWLLSQATAQTPGAGAPSFAIDFPDLGLIGGGEQPVDEDDATAEE</sequence>
<dbReference type="AlphaFoldDB" id="A0A1G7SVP8"/>
<reference evidence="5 6" key="1">
    <citation type="submission" date="2016-10" db="EMBL/GenBank/DDBJ databases">
        <authorList>
            <person name="de Groot N.N."/>
        </authorList>
    </citation>
    <scope>NUCLEOTIDE SEQUENCE [LARGE SCALE GENOMIC DNA]</scope>
    <source>
        <strain evidence="5 6">CGMCC 1.10267</strain>
    </source>
</reference>
<proteinExistence type="predicted"/>
<feature type="chain" id="PRO_5011769891" description="Curli production assembly/transport component CsgF" evidence="4">
    <location>
        <begin position="22"/>
        <end position="85"/>
    </location>
</feature>
<dbReference type="Proteomes" id="UP000199495">
    <property type="component" value="Unassembled WGS sequence"/>
</dbReference>
<comment type="function">
    <text evidence="1">May be involved in the biogenesis of curli organelles.</text>
</comment>
<evidence type="ECO:0000256" key="1">
    <source>
        <dbReference type="ARBA" id="ARBA00003989"/>
    </source>
</evidence>
<evidence type="ECO:0000256" key="4">
    <source>
        <dbReference type="SAM" id="SignalP"/>
    </source>
</evidence>
<evidence type="ECO:0000313" key="6">
    <source>
        <dbReference type="Proteomes" id="UP000199495"/>
    </source>
</evidence>
<accession>A0A1G7SVP8</accession>
<keyword evidence="6" id="KW-1185">Reference proteome</keyword>
<dbReference type="OrthoDB" id="1443407at2"/>
<keyword evidence="3 4" id="KW-0732">Signal</keyword>
<dbReference type="RefSeq" id="WP_090591690.1">
    <property type="nucleotide sequence ID" value="NZ_FNCS01000001.1"/>
</dbReference>
<evidence type="ECO:0000313" key="5">
    <source>
        <dbReference type="EMBL" id="SDG27135.1"/>
    </source>
</evidence>
<evidence type="ECO:0000256" key="3">
    <source>
        <dbReference type="ARBA" id="ARBA00022729"/>
    </source>
</evidence>
<gene>
    <name evidence="5" type="ORF">SAMN04487974_101759</name>
</gene>
<dbReference type="InterPro" id="IPR018893">
    <property type="entry name" value="T8SS_CsgF"/>
</dbReference>
<name>A0A1G7SVP8_9HYPH</name>
<feature type="signal peptide" evidence="4">
    <location>
        <begin position="1"/>
        <end position="21"/>
    </location>
</feature>
<evidence type="ECO:0000256" key="2">
    <source>
        <dbReference type="ARBA" id="ARBA00014031"/>
    </source>
</evidence>
<dbReference type="Pfam" id="PF10614">
    <property type="entry name" value="CsgF"/>
    <property type="match status" value="1"/>
</dbReference>
<dbReference type="EMBL" id="FNCS01000001">
    <property type="protein sequence ID" value="SDG27135.1"/>
    <property type="molecule type" value="Genomic_DNA"/>
</dbReference>
<protein>
    <recommendedName>
        <fullName evidence="2">Curli production assembly/transport component CsgF</fullName>
    </recommendedName>
</protein>
<organism evidence="5 6">
    <name type="scientific">Pelagibacterium luteolum</name>
    <dbReference type="NCBI Taxonomy" id="440168"/>
    <lineage>
        <taxon>Bacteria</taxon>
        <taxon>Pseudomonadati</taxon>
        <taxon>Pseudomonadota</taxon>
        <taxon>Alphaproteobacteria</taxon>
        <taxon>Hyphomicrobiales</taxon>
        <taxon>Devosiaceae</taxon>
        <taxon>Pelagibacterium</taxon>
    </lineage>
</organism>
<dbReference type="STRING" id="440168.SAMN04487974_101759"/>